<protein>
    <recommendedName>
        <fullName evidence="4">Secreted protein</fullName>
    </recommendedName>
</protein>
<evidence type="ECO:0000256" key="1">
    <source>
        <dbReference type="SAM" id="Phobius"/>
    </source>
</evidence>
<keyword evidence="1" id="KW-1133">Transmembrane helix</keyword>
<dbReference type="AlphaFoldDB" id="A0A1H7J675"/>
<evidence type="ECO:0000313" key="3">
    <source>
        <dbReference type="Proteomes" id="UP000183015"/>
    </source>
</evidence>
<dbReference type="EMBL" id="FOAZ01000003">
    <property type="protein sequence ID" value="SEK69490.1"/>
    <property type="molecule type" value="Genomic_DNA"/>
</dbReference>
<name>A0A1H7J675_STRJI</name>
<dbReference type="RefSeq" id="WP_042454168.1">
    <property type="nucleotide sequence ID" value="NZ_BBPN01000032.1"/>
</dbReference>
<dbReference type="OrthoDB" id="3853749at2"/>
<dbReference type="STRING" id="235985.SAMN05414137_103141"/>
<accession>A0A1H7J675</accession>
<keyword evidence="3" id="KW-1185">Reference proteome</keyword>
<keyword evidence="1" id="KW-0472">Membrane</keyword>
<feature type="transmembrane region" description="Helical" evidence="1">
    <location>
        <begin position="21"/>
        <end position="44"/>
    </location>
</feature>
<organism evidence="2 3">
    <name type="scientific">Streptacidiphilus jiangxiensis</name>
    <dbReference type="NCBI Taxonomy" id="235985"/>
    <lineage>
        <taxon>Bacteria</taxon>
        <taxon>Bacillati</taxon>
        <taxon>Actinomycetota</taxon>
        <taxon>Actinomycetes</taxon>
        <taxon>Kitasatosporales</taxon>
        <taxon>Streptomycetaceae</taxon>
        <taxon>Streptacidiphilus</taxon>
    </lineage>
</organism>
<proteinExistence type="predicted"/>
<evidence type="ECO:0000313" key="2">
    <source>
        <dbReference type="EMBL" id="SEK69490.1"/>
    </source>
</evidence>
<gene>
    <name evidence="2" type="ORF">SAMN05414137_103141</name>
</gene>
<keyword evidence="1" id="KW-0812">Transmembrane</keyword>
<sequence length="252" mass="26652">MTDDHAVAPAPQRRTGRLPGLVALGAAFVLSAVGVGTAVGYYGLRDNRAAQPVAKAAAHAGPAYGAHSDGDHFGSLSDLLLPLPGGYDYGPDDADLGDNTVLTHDQYVKKFNSDFAVLRTSERDKLRTDLDLDHVLGYALRTYTDGNALVVEVSLVQENQQTAKSMATLGKFLADSTGAFRAGPSIPGHPEAHCYLLPASPNDPLDQMDCDDYVGDMLVHVDAYGPAPLDQQSVASLLELQLSRLAIPAAQI</sequence>
<dbReference type="eggNOG" id="ENOG50341VK">
    <property type="taxonomic scope" value="Bacteria"/>
</dbReference>
<reference evidence="3" key="1">
    <citation type="submission" date="2016-10" db="EMBL/GenBank/DDBJ databases">
        <authorList>
            <person name="Varghese N."/>
        </authorList>
    </citation>
    <scope>NUCLEOTIDE SEQUENCE [LARGE SCALE GENOMIC DNA]</scope>
    <source>
        <strain evidence="3">DSM 45096 / BCRC 16803 / CGMCC 4.1857 / CIP 109030 / JCM 12277 / KCTC 19219 / NBRC 100920 / 33214</strain>
    </source>
</reference>
<evidence type="ECO:0008006" key="4">
    <source>
        <dbReference type="Google" id="ProtNLM"/>
    </source>
</evidence>
<dbReference type="Proteomes" id="UP000183015">
    <property type="component" value="Unassembled WGS sequence"/>
</dbReference>